<comment type="subcellular location">
    <subcellularLocation>
        <location evidence="2">Cell membrane</location>
        <topology evidence="2">Lipid-anchor</topology>
        <topology evidence="2">GPI-anchor</topology>
    </subcellularLocation>
</comment>
<accession>A0A1J0RAN2</accession>
<proteinExistence type="predicted"/>
<keyword evidence="5" id="KW-0472">Membrane</keyword>
<evidence type="ECO:0000256" key="6">
    <source>
        <dbReference type="ARBA" id="ARBA00023180"/>
    </source>
</evidence>
<keyword evidence="6" id="KW-0325">Glycoprotein</keyword>
<evidence type="ECO:0000256" key="2">
    <source>
        <dbReference type="ARBA" id="ARBA00004609"/>
    </source>
</evidence>
<evidence type="ECO:0000256" key="1">
    <source>
        <dbReference type="ARBA" id="ARBA00002523"/>
    </source>
</evidence>
<evidence type="ECO:0000256" key="7">
    <source>
        <dbReference type="ARBA" id="ARBA00023288"/>
    </source>
</evidence>
<keyword evidence="4" id="KW-0336">GPI-anchor</keyword>
<organism evidence="9">
    <name type="scientific">Trypanosoma brucei</name>
    <dbReference type="NCBI Taxonomy" id="5691"/>
    <lineage>
        <taxon>Eukaryota</taxon>
        <taxon>Discoba</taxon>
        <taxon>Euglenozoa</taxon>
        <taxon>Kinetoplastea</taxon>
        <taxon>Metakinetoplastina</taxon>
        <taxon>Trypanosomatida</taxon>
        <taxon>Trypanosomatidae</taxon>
        <taxon>Trypanosoma</taxon>
    </lineage>
</organism>
<dbReference type="GO" id="GO:0098552">
    <property type="term" value="C:side of membrane"/>
    <property type="evidence" value="ECO:0007669"/>
    <property type="project" value="UniProtKB-KW"/>
</dbReference>
<dbReference type="GO" id="GO:0005886">
    <property type="term" value="C:plasma membrane"/>
    <property type="evidence" value="ECO:0007669"/>
    <property type="project" value="UniProtKB-SubCell"/>
</dbReference>
<evidence type="ECO:0000256" key="5">
    <source>
        <dbReference type="ARBA" id="ARBA00023136"/>
    </source>
</evidence>
<comment type="function">
    <text evidence="1">VSG forms a coat on the surface of the parasite. The trypanosome evades the immune response of the host by expressing a series of antigenically distinct VSGs from an estimated 1000 VSG genes.</text>
</comment>
<reference evidence="9" key="1">
    <citation type="submission" date="2016-08" db="EMBL/GenBank/DDBJ databases">
        <title>VSG repertoire of Trypanosoma brucei EATRO 1125.</title>
        <authorList>
            <person name="Cross G.A."/>
        </authorList>
    </citation>
    <scope>NUCLEOTIDE SEQUENCE</scope>
    <source>
        <strain evidence="9">EATRO 1125</strain>
    </source>
</reference>
<dbReference type="VEuPathDB" id="TriTrypDB:Tb427_000125100"/>
<feature type="chain" id="PRO_5012068532" evidence="8">
    <location>
        <begin position="24"/>
        <end position="485"/>
    </location>
</feature>
<protein>
    <submittedName>
        <fullName evidence="9">Variant surface glycoprotein 1125.4332</fullName>
    </submittedName>
</protein>
<dbReference type="AlphaFoldDB" id="A0A1J0RAN2"/>
<evidence type="ECO:0000313" key="9">
    <source>
        <dbReference type="EMBL" id="APD74852.1"/>
    </source>
</evidence>
<evidence type="ECO:0000256" key="4">
    <source>
        <dbReference type="ARBA" id="ARBA00022622"/>
    </source>
</evidence>
<keyword evidence="3" id="KW-1003">Cell membrane</keyword>
<dbReference type="SUPFAM" id="SSF58087">
    <property type="entry name" value="Variant surface glycoprotein (N-terminal domain)"/>
    <property type="match status" value="1"/>
</dbReference>
<evidence type="ECO:0000256" key="8">
    <source>
        <dbReference type="SAM" id="SignalP"/>
    </source>
</evidence>
<dbReference type="EMBL" id="KX700896">
    <property type="protein sequence ID" value="APD74852.1"/>
    <property type="molecule type" value="Genomic_DNA"/>
</dbReference>
<dbReference type="SUPFAM" id="SSF118251">
    <property type="entry name" value="Variant surface glycoprotein MITAT 1.2, VSG 221, C-terminal domain"/>
    <property type="match status" value="1"/>
</dbReference>
<dbReference type="InterPro" id="IPR027446">
    <property type="entry name" value="VSG_C_dom_sf"/>
</dbReference>
<feature type="signal peptide" evidence="8">
    <location>
        <begin position="1"/>
        <end position="23"/>
    </location>
</feature>
<sequence>MHSSYDLKSSVILLIASVTAAEATETTGDAEHTKINTPCKEAAFPIAPAQKYSVLALATAGHAKNLAALAAVWRTAAAKEPDAGKSSVFTAAAELAAAKALTALDKHNKRASDMLAAKLLERRHGYLLGIQAMLLPTLSKQATPFKPNDGTKVKIKLGAATALAQTCDKEAQKLGGEEIKATATGNLAWNKLMYANDADIIKLFPTITAGLTFASGTCAGSSSPVSGYYPAMTSCHTALSGMTKAIFTPGTATLTQQQPLYSDESKKTCAVTTISEDESRRPMEELIKSLCAAQTAAATKVDSVADLTLDALSSDQAVITAVRNGAPQFKNVRDSSESTAAEKIKKYIKQVLGGDQQKFEELFVTKLQNEELSYRGDKDTAKENLKTLAQKKENGAAITYLLDKKTPKPQAETAKTITTAEKCKDDTDENKCTEDKDCEHKDGKCKLKEGVKVEGNDDKTTTNTTGNNSFVINKAPLWLAFLILA</sequence>
<name>A0A1J0RAN2_9TRYP</name>
<evidence type="ECO:0000256" key="3">
    <source>
        <dbReference type="ARBA" id="ARBA00022475"/>
    </source>
</evidence>
<keyword evidence="8" id="KW-0732">Signal</keyword>
<keyword evidence="7" id="KW-0449">Lipoprotein</keyword>